<evidence type="ECO:0000259" key="3">
    <source>
        <dbReference type="Pfam" id="PF02562"/>
    </source>
</evidence>
<dbReference type="GO" id="GO:0005524">
    <property type="term" value="F:ATP binding"/>
    <property type="evidence" value="ECO:0007669"/>
    <property type="project" value="UniProtKB-KW"/>
</dbReference>
<dbReference type="PANTHER" id="PTHR30473:SF3">
    <property type="entry name" value="PROTEIN PHOH"/>
    <property type="match status" value="1"/>
</dbReference>
<dbReference type="SUPFAM" id="SSF52540">
    <property type="entry name" value="P-loop containing nucleoside triphosphate hydrolases"/>
    <property type="match status" value="1"/>
</dbReference>
<dbReference type="Gene3D" id="3.40.50.300">
    <property type="entry name" value="P-loop containing nucleotide triphosphate hydrolases"/>
    <property type="match status" value="1"/>
</dbReference>
<accession>A0A8S5SA68</accession>
<name>A0A8S5SA68_9CAUD</name>
<proteinExistence type="predicted"/>
<keyword evidence="1" id="KW-0547">Nucleotide-binding</keyword>
<organism evidence="4">
    <name type="scientific">Siphoviridae sp. ctgaY24</name>
    <dbReference type="NCBI Taxonomy" id="2827911"/>
    <lineage>
        <taxon>Viruses</taxon>
        <taxon>Duplodnaviria</taxon>
        <taxon>Heunggongvirae</taxon>
        <taxon>Uroviricota</taxon>
        <taxon>Caudoviricetes</taxon>
    </lineage>
</organism>
<sequence>MGKKNNNTITSYDNPPEKIDGDLFYSLQLDKEQEEFANAIWNKDNDIIFCNSKSGSGKTTIAVGIANLLVQYQMFSKIIYIVLPCAEGRLGFLPGDVTSKSEVYYEPLYNALQTLGINPFTAVCTNSLVSEKYEEGYIKPLTDVYLRGVNFKDAVIIIDESQNATFDNLKKTLTRIGENCKTICIGHTGQIDLPNHKASGFEKYLNHFSGKEHCQICELHTNHRGWVSTWADELED</sequence>
<dbReference type="InterPro" id="IPR003714">
    <property type="entry name" value="PhoH"/>
</dbReference>
<evidence type="ECO:0000256" key="1">
    <source>
        <dbReference type="ARBA" id="ARBA00022741"/>
    </source>
</evidence>
<evidence type="ECO:0000313" key="4">
    <source>
        <dbReference type="EMBL" id="DAF47948.1"/>
    </source>
</evidence>
<dbReference type="InterPro" id="IPR027417">
    <property type="entry name" value="P-loop_NTPase"/>
</dbReference>
<protein>
    <submittedName>
        <fullName evidence="4">PhoH-like protein</fullName>
    </submittedName>
</protein>
<evidence type="ECO:0000256" key="2">
    <source>
        <dbReference type="ARBA" id="ARBA00022840"/>
    </source>
</evidence>
<dbReference type="Pfam" id="PF02562">
    <property type="entry name" value="PhoH"/>
    <property type="match status" value="1"/>
</dbReference>
<dbReference type="EMBL" id="BK032562">
    <property type="protein sequence ID" value="DAF47948.1"/>
    <property type="molecule type" value="Genomic_DNA"/>
</dbReference>
<keyword evidence="2" id="KW-0067">ATP-binding</keyword>
<feature type="domain" description="PhoH-like protein" evidence="3">
    <location>
        <begin position="31"/>
        <end position="221"/>
    </location>
</feature>
<dbReference type="PANTHER" id="PTHR30473">
    <property type="entry name" value="PROTEIN PHOH"/>
    <property type="match status" value="1"/>
</dbReference>
<reference evidence="4" key="1">
    <citation type="journal article" date="2021" name="Proc. Natl. Acad. Sci. U.S.A.">
        <title>A Catalog of Tens of Thousands of Viruses from Human Metagenomes Reveals Hidden Associations with Chronic Diseases.</title>
        <authorList>
            <person name="Tisza M.J."/>
            <person name="Buck C.B."/>
        </authorList>
    </citation>
    <scope>NUCLEOTIDE SEQUENCE</scope>
    <source>
        <strain evidence="4">CtgaY24</strain>
    </source>
</reference>
<dbReference type="InterPro" id="IPR051451">
    <property type="entry name" value="PhoH2-like"/>
</dbReference>